<dbReference type="EMBL" id="JRFJ01000007">
    <property type="protein sequence ID" value="KHJ53106.1"/>
    <property type="molecule type" value="Genomic_DNA"/>
</dbReference>
<gene>
    <name evidence="6" type="ORF">LA66_18985</name>
</gene>
<dbReference type="InterPro" id="IPR036390">
    <property type="entry name" value="WH_DNA-bd_sf"/>
</dbReference>
<evidence type="ECO:0000259" key="5">
    <source>
        <dbReference type="PROSITE" id="PS50931"/>
    </source>
</evidence>
<keyword evidence="2" id="KW-0805">Transcription regulation</keyword>
<dbReference type="Pfam" id="PF00126">
    <property type="entry name" value="HTH_1"/>
    <property type="match status" value="1"/>
</dbReference>
<dbReference type="Proteomes" id="UP000030826">
    <property type="component" value="Unassembled WGS sequence"/>
</dbReference>
<keyword evidence="3" id="KW-0238">DNA-binding</keyword>
<dbReference type="InterPro" id="IPR050950">
    <property type="entry name" value="HTH-type_LysR_regulators"/>
</dbReference>
<evidence type="ECO:0000313" key="7">
    <source>
        <dbReference type="Proteomes" id="UP000030826"/>
    </source>
</evidence>
<dbReference type="GO" id="GO:0005829">
    <property type="term" value="C:cytosol"/>
    <property type="evidence" value="ECO:0007669"/>
    <property type="project" value="TreeGrafter"/>
</dbReference>
<dbReference type="Pfam" id="PF03466">
    <property type="entry name" value="LysR_substrate"/>
    <property type="match status" value="1"/>
</dbReference>
<dbReference type="STRING" id="370622.LA66_18985"/>
<name>A0A0B1Q0W5_9HYPH</name>
<sequence length="296" mass="32245">MRFDLIDLRLFLAVVDAGSITHGAAEAGMSLPAASERLRDMEAAGEVLLLRRGRRGVSPTEAGEALAHHARTILHQMAQMRGEISRYAKRMRASVRIYANTAAVTEFLPDRLAPWMATHPQIDIELKERQSFEIARSVAAGFAEIGILSSAAETPDLISHPFAIDRLVAVFARDHDLTKKRLLCFADLLVHPFIALAGGALQQHLEMQAAQLGTKLKLRVALRSFEGICRMASAGVGVGIIPETAARRLRRSAPVATARLHDGWATRELSVCVRSEAELTAPARSLFEHLTSAAHA</sequence>
<dbReference type="AlphaFoldDB" id="A0A0B1Q0W5"/>
<comment type="caution">
    <text evidence="6">The sequence shown here is derived from an EMBL/GenBank/DDBJ whole genome shotgun (WGS) entry which is preliminary data.</text>
</comment>
<proteinExistence type="inferred from homology"/>
<dbReference type="Gene3D" id="3.40.190.290">
    <property type="match status" value="1"/>
</dbReference>
<organism evidence="6 7">
    <name type="scientific">Aureimonas altamirensis</name>
    <dbReference type="NCBI Taxonomy" id="370622"/>
    <lineage>
        <taxon>Bacteria</taxon>
        <taxon>Pseudomonadati</taxon>
        <taxon>Pseudomonadota</taxon>
        <taxon>Alphaproteobacteria</taxon>
        <taxon>Hyphomicrobiales</taxon>
        <taxon>Aurantimonadaceae</taxon>
        <taxon>Aureimonas</taxon>
    </lineage>
</organism>
<dbReference type="CDD" id="cd08421">
    <property type="entry name" value="PBP2_LTTR_like_1"/>
    <property type="match status" value="1"/>
</dbReference>
<accession>A0A0B1Q0W5</accession>
<reference evidence="6 7" key="1">
    <citation type="submission" date="2014-09" db="EMBL/GenBank/DDBJ databases">
        <title>Isolation and characterization of Aurantimonas altamirensis ON-56566 from clinical sample following a dog bite.</title>
        <authorList>
            <person name="Eshaghi A."/>
            <person name="Li A."/>
            <person name="Shahinas D."/>
            <person name="Bahn P."/>
            <person name="Kus J.V."/>
            <person name="Patel S.N."/>
        </authorList>
    </citation>
    <scope>NUCLEOTIDE SEQUENCE [LARGE SCALE GENOMIC DNA]</scope>
    <source>
        <strain evidence="6 7">ON-56566</strain>
    </source>
</reference>
<dbReference type="InterPro" id="IPR005119">
    <property type="entry name" value="LysR_subst-bd"/>
</dbReference>
<dbReference type="InterPro" id="IPR000847">
    <property type="entry name" value="LysR_HTH_N"/>
</dbReference>
<evidence type="ECO:0000256" key="3">
    <source>
        <dbReference type="ARBA" id="ARBA00023125"/>
    </source>
</evidence>
<dbReference type="GO" id="GO:0003677">
    <property type="term" value="F:DNA binding"/>
    <property type="evidence" value="ECO:0007669"/>
    <property type="project" value="UniProtKB-KW"/>
</dbReference>
<evidence type="ECO:0000256" key="2">
    <source>
        <dbReference type="ARBA" id="ARBA00023015"/>
    </source>
</evidence>
<dbReference type="InterPro" id="IPR036388">
    <property type="entry name" value="WH-like_DNA-bd_sf"/>
</dbReference>
<evidence type="ECO:0000256" key="4">
    <source>
        <dbReference type="ARBA" id="ARBA00023163"/>
    </source>
</evidence>
<dbReference type="Gene3D" id="1.10.10.10">
    <property type="entry name" value="Winged helix-like DNA-binding domain superfamily/Winged helix DNA-binding domain"/>
    <property type="match status" value="1"/>
</dbReference>
<dbReference type="GO" id="GO:0003700">
    <property type="term" value="F:DNA-binding transcription factor activity"/>
    <property type="evidence" value="ECO:0007669"/>
    <property type="project" value="InterPro"/>
</dbReference>
<dbReference type="OrthoDB" id="9785974at2"/>
<dbReference type="PANTHER" id="PTHR30419">
    <property type="entry name" value="HTH-TYPE TRANSCRIPTIONAL REGULATOR YBHD"/>
    <property type="match status" value="1"/>
</dbReference>
<dbReference type="PANTHER" id="PTHR30419:SF2">
    <property type="entry name" value="LYSR FAMILY TRANSCRIPTIONAL REGULATOR"/>
    <property type="match status" value="1"/>
</dbReference>
<comment type="similarity">
    <text evidence="1">Belongs to the LysR transcriptional regulatory family.</text>
</comment>
<protein>
    <submittedName>
        <fullName evidence="6">LysR family transcriptional regulator</fullName>
    </submittedName>
</protein>
<evidence type="ECO:0000313" key="6">
    <source>
        <dbReference type="EMBL" id="KHJ53106.1"/>
    </source>
</evidence>
<evidence type="ECO:0000256" key="1">
    <source>
        <dbReference type="ARBA" id="ARBA00009437"/>
    </source>
</evidence>
<dbReference type="PROSITE" id="PS50931">
    <property type="entry name" value="HTH_LYSR"/>
    <property type="match status" value="1"/>
</dbReference>
<dbReference type="SUPFAM" id="SSF46785">
    <property type="entry name" value="Winged helix' DNA-binding domain"/>
    <property type="match status" value="1"/>
</dbReference>
<feature type="domain" description="HTH lysR-type" evidence="5">
    <location>
        <begin position="3"/>
        <end position="60"/>
    </location>
</feature>
<keyword evidence="4" id="KW-0804">Transcription</keyword>
<dbReference type="RefSeq" id="WP_039195708.1">
    <property type="nucleotide sequence ID" value="NZ_JRFJ01000007.1"/>
</dbReference>
<dbReference type="SUPFAM" id="SSF53850">
    <property type="entry name" value="Periplasmic binding protein-like II"/>
    <property type="match status" value="1"/>
</dbReference>